<evidence type="ECO:0000313" key="3">
    <source>
        <dbReference type="Proteomes" id="UP001159405"/>
    </source>
</evidence>
<proteinExistence type="predicted"/>
<dbReference type="EMBL" id="CALNXK010000012">
    <property type="protein sequence ID" value="CAH3044724.1"/>
    <property type="molecule type" value="Genomic_DNA"/>
</dbReference>
<protein>
    <submittedName>
        <fullName evidence="2">Uncharacterized protein</fullName>
    </submittedName>
</protein>
<feature type="region of interest" description="Disordered" evidence="1">
    <location>
        <begin position="675"/>
        <end position="696"/>
    </location>
</feature>
<feature type="region of interest" description="Disordered" evidence="1">
    <location>
        <begin position="713"/>
        <end position="732"/>
    </location>
</feature>
<evidence type="ECO:0000256" key="1">
    <source>
        <dbReference type="SAM" id="MobiDB-lite"/>
    </source>
</evidence>
<sequence length="1004" mass="112542">DPDEVEFCGSAPIFIRGSTALFSAEKVIEILAKEHVENVLCKHQPCRVQINASFLVDLRVVALEDLEADDNGSYENLGSRTDTFQLKFENGLLESCNKISRTKVVGEDYFHLTRKYRRCSSSPHFKRTISFCRSPSGDILGNLALVQYNFTGEEHPFVLKCHGNSQKSKIPYQRTNESTKYKLKCNLQQHFPKEAFQKTTRELGGTMNAQSAGVTPRNRKQAYNMKQQTAGCARQSSTNDVLGSLLAMANEERWCDGQTTFIRTIQTHPNPLFIVLGSSTQFQNLKCYCTSELVSSILTVDPTFNIGKYSVTPVTYQDLLLVSKRTGEHPICIGPILISQNLTKEVYTDFVYCIQKNCPGLKEELRAFGTDGEKPLEQSFSEGFPSAVKLRCMSHFRNNVKDHLKALEDSSTTEITNQIFGYHLDGVYHEGLVDAESSEMFDTLFESVRTKWEEKSPSFVRWFATTTTMIKETMLPKVRTAAGLGCPPKKFYTHCSESNNHVIKHKENYQEVSLPKFVEDMKQLRADFDDEFVKAITGRGEYKMNYPHLALSVDQWFKMTVKQRETYVKKMRRMSMAEVLQGESRAIGHVAPVGPLSASWEMLDIPLDDVILRNIWEKAAKIVSSPGAVQCAPFFPGKQAEDSVAEKQGLLSKYLNFYKQSKVLNITTINMAGKQDPNVGRKKNNPRKRFKGPTPHSDVTITCENVFGVSAKQPQRQPQQHQMLSLPPPPPSASLSIGNIQLPARTVSECVFSHGGSCSSMQSLASNPVPRPGLSVSSLPQPTSNPTDGPFSFLAELLNDNPAPFTSPECEPPALGSHGLENVDMPMDVPLQSSLDVPVKVNAWITAMPSTGGREGGIHSYGSRGLQNPNNVSLMSSPHTPATGNTRMATGMRGPKPAMPSPNVPYQVATIWGNVRKCYGCKQHFLPATPPDDHYILVRPEADWYWEKQNMQWRLGRKSNRYYHMSPHCIRRNFPRFSFAHVVVPAELPKPIKDILQYRFTQSC</sequence>
<accession>A0ABN8N9E4</accession>
<name>A0ABN8N9E4_9CNID</name>
<gene>
    <name evidence="2" type="ORF">PLOB_00004435</name>
</gene>
<dbReference type="Proteomes" id="UP001159405">
    <property type="component" value="Unassembled WGS sequence"/>
</dbReference>
<feature type="compositionally biased region" description="Low complexity" evidence="1">
    <location>
        <begin position="713"/>
        <end position="725"/>
    </location>
</feature>
<keyword evidence="3" id="KW-1185">Reference proteome</keyword>
<feature type="compositionally biased region" description="Polar residues" evidence="1">
    <location>
        <begin position="775"/>
        <end position="785"/>
    </location>
</feature>
<organism evidence="2 3">
    <name type="scientific">Porites lobata</name>
    <dbReference type="NCBI Taxonomy" id="104759"/>
    <lineage>
        <taxon>Eukaryota</taxon>
        <taxon>Metazoa</taxon>
        <taxon>Cnidaria</taxon>
        <taxon>Anthozoa</taxon>
        <taxon>Hexacorallia</taxon>
        <taxon>Scleractinia</taxon>
        <taxon>Fungiina</taxon>
        <taxon>Poritidae</taxon>
        <taxon>Porites</taxon>
    </lineage>
</organism>
<feature type="compositionally biased region" description="Basic residues" evidence="1">
    <location>
        <begin position="680"/>
        <end position="691"/>
    </location>
</feature>
<feature type="non-terminal residue" evidence="2">
    <location>
        <position position="1"/>
    </location>
</feature>
<comment type="caution">
    <text evidence="2">The sequence shown here is derived from an EMBL/GenBank/DDBJ whole genome shotgun (WGS) entry which is preliminary data.</text>
</comment>
<evidence type="ECO:0000313" key="2">
    <source>
        <dbReference type="EMBL" id="CAH3044724.1"/>
    </source>
</evidence>
<reference evidence="2 3" key="1">
    <citation type="submission" date="2022-05" db="EMBL/GenBank/DDBJ databases">
        <authorList>
            <consortium name="Genoscope - CEA"/>
            <person name="William W."/>
        </authorList>
    </citation>
    <scope>NUCLEOTIDE SEQUENCE [LARGE SCALE GENOMIC DNA]</scope>
</reference>
<feature type="region of interest" description="Disordered" evidence="1">
    <location>
        <begin position="763"/>
        <end position="785"/>
    </location>
</feature>